<protein>
    <submittedName>
        <fullName evidence="4">Crp/Fnr family transcriptional regulator</fullName>
    </submittedName>
</protein>
<dbReference type="EMBL" id="JAAROL010000008">
    <property type="protein sequence ID" value="MBC1333340.1"/>
    <property type="molecule type" value="Genomic_DNA"/>
</dbReference>
<comment type="caution">
    <text evidence="4">The sequence shown here is derived from an EMBL/GenBank/DDBJ whole genome shotgun (WGS) entry which is preliminary data.</text>
</comment>
<dbReference type="EMBL" id="JAARVG010000011">
    <property type="protein sequence ID" value="MBC1794105.1"/>
    <property type="molecule type" value="Genomic_DNA"/>
</dbReference>
<dbReference type="SUPFAM" id="SSF46785">
    <property type="entry name" value="Winged helix' DNA-binding domain"/>
    <property type="match status" value="1"/>
</dbReference>
<gene>
    <name evidence="2" type="ORF">HB759_15450</name>
    <name evidence="3" type="ORF">HCA52_11790</name>
    <name evidence="4" type="ORF">HCB06_17350</name>
</gene>
<evidence type="ECO:0000313" key="5">
    <source>
        <dbReference type="Proteomes" id="UP000529446"/>
    </source>
</evidence>
<dbReference type="Gene3D" id="2.60.120.10">
    <property type="entry name" value="Jelly Rolls"/>
    <property type="match status" value="1"/>
</dbReference>
<name>A0A7X0YQW4_9LIST</name>
<dbReference type="SUPFAM" id="SSF51206">
    <property type="entry name" value="cAMP-binding domain-like"/>
    <property type="match status" value="1"/>
</dbReference>
<keyword evidence="1" id="KW-0010">Activator</keyword>
<dbReference type="AlphaFoldDB" id="A0A7X0YQW4"/>
<evidence type="ECO:0000313" key="6">
    <source>
        <dbReference type="Proteomes" id="UP000532866"/>
    </source>
</evidence>
<dbReference type="InterPro" id="IPR036390">
    <property type="entry name" value="WH_DNA-bd_sf"/>
</dbReference>
<proteinExistence type="predicted"/>
<evidence type="ECO:0000313" key="2">
    <source>
        <dbReference type="EMBL" id="MBC1333340.1"/>
    </source>
</evidence>
<evidence type="ECO:0000313" key="4">
    <source>
        <dbReference type="EMBL" id="MBC2118396.1"/>
    </source>
</evidence>
<organism evidence="4 5">
    <name type="scientific">Listeria booriae</name>
    <dbReference type="NCBI Taxonomy" id="1552123"/>
    <lineage>
        <taxon>Bacteria</taxon>
        <taxon>Bacillati</taxon>
        <taxon>Bacillota</taxon>
        <taxon>Bacilli</taxon>
        <taxon>Bacillales</taxon>
        <taxon>Listeriaceae</taxon>
        <taxon>Listeria</taxon>
    </lineage>
</organism>
<dbReference type="RefSeq" id="WP_185375027.1">
    <property type="nucleotide sequence ID" value="NZ_JAARNB010000012.1"/>
</dbReference>
<dbReference type="Proteomes" id="UP000539064">
    <property type="component" value="Unassembled WGS sequence"/>
</dbReference>
<dbReference type="InterPro" id="IPR014710">
    <property type="entry name" value="RmlC-like_jellyroll"/>
</dbReference>
<dbReference type="InterPro" id="IPR018490">
    <property type="entry name" value="cNMP-bd_dom_sf"/>
</dbReference>
<dbReference type="Proteomes" id="UP000532866">
    <property type="component" value="Unassembled WGS sequence"/>
</dbReference>
<evidence type="ECO:0000313" key="3">
    <source>
        <dbReference type="EMBL" id="MBC1794105.1"/>
    </source>
</evidence>
<evidence type="ECO:0000256" key="1">
    <source>
        <dbReference type="ARBA" id="ARBA00023159"/>
    </source>
</evidence>
<dbReference type="EMBL" id="JAARXI010000018">
    <property type="protein sequence ID" value="MBC2118396.1"/>
    <property type="molecule type" value="Genomic_DNA"/>
</dbReference>
<accession>A0A7X0YQW4</accession>
<reference evidence="5 6" key="1">
    <citation type="submission" date="2020-03" db="EMBL/GenBank/DDBJ databases">
        <title>Soil Listeria distribution.</title>
        <authorList>
            <person name="Liao J."/>
            <person name="Wiedmann M."/>
        </authorList>
    </citation>
    <scope>NUCLEOTIDE SEQUENCE [LARGE SCALE GENOMIC DNA]</scope>
    <source>
        <strain evidence="4 5">FSL L7-0360</strain>
        <strain evidence="3 7">FSL L7-0978</strain>
        <strain evidence="2 6">FSL L7-1833</strain>
    </source>
</reference>
<evidence type="ECO:0000313" key="7">
    <source>
        <dbReference type="Proteomes" id="UP000539064"/>
    </source>
</evidence>
<dbReference type="Proteomes" id="UP000529446">
    <property type="component" value="Unassembled WGS sequence"/>
</dbReference>
<sequence length="238" mass="27975">MTDSLEAFYQQKEIDDQFNSMKLLSFLRQNSILEIECQEVSFPKNKYLIETDEKSEYIYFISDGIVAVEINNKIIDFKTTTDIVGFSELMNLDNSEFSYKSISKVVVAWKFKKVEVLDKLLNTQEGYLYHYHYLTKELHRLQAKEELLRQSSVEKIEKTLVYLIDKLGMDKKQGLVGDFIEFPISVALLAQYIELHEATIYRKIKEMRAASIIYTEKQKIYIDVKGLAYHKQRDMSVL</sequence>